<keyword evidence="8" id="KW-0503">Monooxygenase</keyword>
<evidence type="ECO:0000256" key="9">
    <source>
        <dbReference type="SAM" id="Phobius"/>
    </source>
</evidence>
<dbReference type="SUPFAM" id="SSF48264">
    <property type="entry name" value="Cytochrome P450"/>
    <property type="match status" value="1"/>
</dbReference>
<evidence type="ECO:0000256" key="8">
    <source>
        <dbReference type="RuleBase" id="RU000461"/>
    </source>
</evidence>
<dbReference type="Gene3D" id="1.10.630.10">
    <property type="entry name" value="Cytochrome P450"/>
    <property type="match status" value="1"/>
</dbReference>
<evidence type="ECO:0000313" key="11">
    <source>
        <dbReference type="Proteomes" id="UP000298416"/>
    </source>
</evidence>
<feature type="transmembrane region" description="Helical" evidence="9">
    <location>
        <begin position="55"/>
        <end position="72"/>
    </location>
</feature>
<comment type="subcellular location">
    <subcellularLocation>
        <location evidence="2">Membrane</location>
        <topology evidence="2">Single-pass membrane protein</topology>
    </subcellularLocation>
</comment>
<proteinExistence type="inferred from homology"/>
<keyword evidence="5 8" id="KW-0560">Oxidoreductase</keyword>
<dbReference type="GO" id="GO:0016712">
    <property type="term" value="F:oxidoreductase activity, acting on paired donors, with incorporation or reduction of molecular oxygen, reduced flavin or flavoprotein as one donor, and incorporation of one atom of oxygen"/>
    <property type="evidence" value="ECO:0007669"/>
    <property type="project" value="UniProtKB-ARBA"/>
</dbReference>
<dbReference type="EMBL" id="PNBA02000008">
    <property type="protein sequence ID" value="KAG6416358.1"/>
    <property type="molecule type" value="Genomic_DNA"/>
</dbReference>
<dbReference type="GO" id="GO:0020037">
    <property type="term" value="F:heme binding"/>
    <property type="evidence" value="ECO:0007669"/>
    <property type="project" value="InterPro"/>
</dbReference>
<dbReference type="InterPro" id="IPR002401">
    <property type="entry name" value="Cyt_P450_E_grp-I"/>
</dbReference>
<sequence>MLQHADSDMPQLLFTLSSIYPSQQRNHFNTHMSQKATHNIYHIKMDIHDYYNHQYFLFLFLFLFLLLLVYLFRLADRRGKKPCEPTNWPVLGMLPAIILNLHRAHDYLTQILNDCGGTYLFKGPSLCNIDMLFTSDPANIHHVLSRNFSNYPKGPEFRIIFDILGDGIFSADFELWEIHRKTTLALLTHAGFNARLESTVWGKVETGLFPVLDHFCGGMGLDLDLQDVFQRFTFDNICKLVLDHDPCSLRVDMPYLPCEKAFSDVAEPLLHRHVTPRGVWKLLRLLNVGSERKLLKCSRAFTEFIYPHLNSGGGGASMLRAFERVYREEEMGSTDGLRDFLKDTSLNLMFAGRDTTSTCLTWLFWLIAQNPVSERKILEEIEDEFGKKCFTTQDSQKLVYLHGALCESLRLFPPVALEHKAPVSPDVLPSGHYLPRNGKLIISFYSVGRMESVWGQDCLEFKPERWITRKGGVRHEASYKFPAFNAGPRTCLGKEMAFVQMKMVAAAIIYHYHVELVEGHPVVPRDSIILQAKHGLKVTLSKRNS</sequence>
<name>A0A8X8XQY5_SALSN</name>
<evidence type="ECO:0000313" key="10">
    <source>
        <dbReference type="EMBL" id="KAG6416358.1"/>
    </source>
</evidence>
<dbReference type="Proteomes" id="UP000298416">
    <property type="component" value="Unassembled WGS sequence"/>
</dbReference>
<dbReference type="PANTHER" id="PTHR24296">
    <property type="entry name" value="CYTOCHROME P450"/>
    <property type="match status" value="1"/>
</dbReference>
<evidence type="ECO:0008006" key="12">
    <source>
        <dbReference type="Google" id="ProtNLM"/>
    </source>
</evidence>
<evidence type="ECO:0000256" key="7">
    <source>
        <dbReference type="PIRSR" id="PIRSR602401-1"/>
    </source>
</evidence>
<keyword evidence="11" id="KW-1185">Reference proteome</keyword>
<dbReference type="PRINTS" id="PR00463">
    <property type="entry name" value="EP450I"/>
</dbReference>
<evidence type="ECO:0000256" key="3">
    <source>
        <dbReference type="ARBA" id="ARBA00010617"/>
    </source>
</evidence>
<evidence type="ECO:0000256" key="2">
    <source>
        <dbReference type="ARBA" id="ARBA00004167"/>
    </source>
</evidence>
<organism evidence="10">
    <name type="scientific">Salvia splendens</name>
    <name type="common">Scarlet sage</name>
    <dbReference type="NCBI Taxonomy" id="180675"/>
    <lineage>
        <taxon>Eukaryota</taxon>
        <taxon>Viridiplantae</taxon>
        <taxon>Streptophyta</taxon>
        <taxon>Embryophyta</taxon>
        <taxon>Tracheophyta</taxon>
        <taxon>Spermatophyta</taxon>
        <taxon>Magnoliopsida</taxon>
        <taxon>eudicotyledons</taxon>
        <taxon>Gunneridae</taxon>
        <taxon>Pentapetalae</taxon>
        <taxon>asterids</taxon>
        <taxon>lamiids</taxon>
        <taxon>Lamiales</taxon>
        <taxon>Lamiaceae</taxon>
        <taxon>Nepetoideae</taxon>
        <taxon>Mentheae</taxon>
        <taxon>Salviinae</taxon>
        <taxon>Salvia</taxon>
        <taxon>Salvia subgen. Calosphace</taxon>
        <taxon>core Calosphace</taxon>
    </lineage>
</organism>
<reference evidence="10" key="1">
    <citation type="submission" date="2018-01" db="EMBL/GenBank/DDBJ databases">
        <authorList>
            <person name="Mao J.F."/>
        </authorList>
    </citation>
    <scope>NUCLEOTIDE SEQUENCE</scope>
    <source>
        <strain evidence="10">Huo1</strain>
        <tissue evidence="10">Leaf</tissue>
    </source>
</reference>
<evidence type="ECO:0000256" key="5">
    <source>
        <dbReference type="ARBA" id="ARBA00023002"/>
    </source>
</evidence>
<dbReference type="InterPro" id="IPR036396">
    <property type="entry name" value="Cyt_P450_sf"/>
</dbReference>
<reference evidence="10" key="2">
    <citation type="submission" date="2020-08" db="EMBL/GenBank/DDBJ databases">
        <title>Plant Genome Project.</title>
        <authorList>
            <person name="Zhang R.-G."/>
        </authorList>
    </citation>
    <scope>NUCLEOTIDE SEQUENCE</scope>
    <source>
        <strain evidence="10">Huo1</strain>
        <tissue evidence="10">Leaf</tissue>
    </source>
</reference>
<dbReference type="GO" id="GO:0016114">
    <property type="term" value="P:terpenoid biosynthetic process"/>
    <property type="evidence" value="ECO:0007669"/>
    <property type="project" value="UniProtKB-ARBA"/>
</dbReference>
<keyword evidence="9" id="KW-0812">Transmembrane</keyword>
<dbReference type="CDD" id="cd11064">
    <property type="entry name" value="CYP86A"/>
    <property type="match status" value="1"/>
</dbReference>
<protein>
    <recommendedName>
        <fullName evidence="12">Fatty acid omega-hydroxylase</fullName>
    </recommendedName>
</protein>
<keyword evidence="9" id="KW-0472">Membrane</keyword>
<dbReference type="PRINTS" id="PR00385">
    <property type="entry name" value="P450"/>
</dbReference>
<dbReference type="GO" id="GO:0016020">
    <property type="term" value="C:membrane"/>
    <property type="evidence" value="ECO:0007669"/>
    <property type="project" value="UniProtKB-SubCell"/>
</dbReference>
<dbReference type="AlphaFoldDB" id="A0A8X8XQY5"/>
<comment type="cofactor">
    <cofactor evidence="1 7">
        <name>heme</name>
        <dbReference type="ChEBI" id="CHEBI:30413"/>
    </cofactor>
</comment>
<keyword evidence="9" id="KW-1133">Transmembrane helix</keyword>
<dbReference type="Pfam" id="PF00067">
    <property type="entry name" value="p450"/>
    <property type="match status" value="1"/>
</dbReference>
<dbReference type="GO" id="GO:0005506">
    <property type="term" value="F:iron ion binding"/>
    <property type="evidence" value="ECO:0007669"/>
    <property type="project" value="InterPro"/>
</dbReference>
<gene>
    <name evidence="10" type="ORF">SASPL_123786</name>
</gene>
<dbReference type="PROSITE" id="PS00086">
    <property type="entry name" value="CYTOCHROME_P450"/>
    <property type="match status" value="1"/>
</dbReference>
<dbReference type="InterPro" id="IPR017972">
    <property type="entry name" value="Cyt_P450_CS"/>
</dbReference>
<keyword evidence="4 7" id="KW-0479">Metal-binding</keyword>
<keyword evidence="7 8" id="KW-0349">Heme</keyword>
<evidence type="ECO:0000256" key="6">
    <source>
        <dbReference type="ARBA" id="ARBA00023004"/>
    </source>
</evidence>
<evidence type="ECO:0000256" key="4">
    <source>
        <dbReference type="ARBA" id="ARBA00022723"/>
    </source>
</evidence>
<feature type="binding site" description="axial binding residue" evidence="7">
    <location>
        <position position="491"/>
    </location>
    <ligand>
        <name>heme</name>
        <dbReference type="ChEBI" id="CHEBI:30413"/>
    </ligand>
    <ligandPart>
        <name>Fe</name>
        <dbReference type="ChEBI" id="CHEBI:18248"/>
    </ligandPart>
</feature>
<accession>A0A8X8XQY5</accession>
<keyword evidence="6 7" id="KW-0408">Iron</keyword>
<evidence type="ECO:0000256" key="1">
    <source>
        <dbReference type="ARBA" id="ARBA00001971"/>
    </source>
</evidence>
<dbReference type="InterPro" id="IPR001128">
    <property type="entry name" value="Cyt_P450"/>
</dbReference>
<comment type="similarity">
    <text evidence="3 8">Belongs to the cytochrome P450 family.</text>
</comment>
<comment type="caution">
    <text evidence="10">The sequence shown here is derived from an EMBL/GenBank/DDBJ whole genome shotgun (WGS) entry which is preliminary data.</text>
</comment>